<organism evidence="2 3">
    <name type="scientific">Flavobacterium sediminilitoris</name>
    <dbReference type="NCBI Taxonomy" id="2024526"/>
    <lineage>
        <taxon>Bacteria</taxon>
        <taxon>Pseudomonadati</taxon>
        <taxon>Bacteroidota</taxon>
        <taxon>Flavobacteriia</taxon>
        <taxon>Flavobacteriales</taxon>
        <taxon>Flavobacteriaceae</taxon>
        <taxon>Flavobacterium</taxon>
    </lineage>
</organism>
<dbReference type="Proteomes" id="UP000830454">
    <property type="component" value="Chromosome"/>
</dbReference>
<sequence>MLKKILNQKGTKELSRMDKKSVKGGGHPTLCADYVIYCQNLRTYDPCEPITDTNFPC</sequence>
<reference evidence="2" key="1">
    <citation type="submission" date="2021-12" db="EMBL/GenBank/DDBJ databases">
        <authorList>
            <person name="Cha I.-T."/>
            <person name="Lee K.-E."/>
            <person name="Park S.-J."/>
        </authorList>
    </citation>
    <scope>NUCLEOTIDE SEQUENCE</scope>
    <source>
        <strain evidence="2">YSM-43</strain>
    </source>
</reference>
<evidence type="ECO:0008006" key="4">
    <source>
        <dbReference type="Google" id="ProtNLM"/>
    </source>
</evidence>
<evidence type="ECO:0000313" key="2">
    <source>
        <dbReference type="EMBL" id="UOX34178.1"/>
    </source>
</evidence>
<name>A0ABY4HNM8_9FLAO</name>
<reference evidence="2" key="2">
    <citation type="submission" date="2022-04" db="EMBL/GenBank/DDBJ databases">
        <title>Complete Genome Sequence of Flavobacterium sediminilitoris YSM-43, Isolated from a Tidal Sediment.</title>
        <authorList>
            <person name="Lee P.A."/>
        </authorList>
    </citation>
    <scope>NUCLEOTIDE SEQUENCE</scope>
    <source>
        <strain evidence="2">YSM-43</strain>
    </source>
</reference>
<proteinExistence type="predicted"/>
<keyword evidence="3" id="KW-1185">Reference proteome</keyword>
<feature type="compositionally biased region" description="Basic and acidic residues" evidence="1">
    <location>
        <begin position="10"/>
        <end position="21"/>
    </location>
</feature>
<dbReference type="RefSeq" id="WP_161794130.1">
    <property type="nucleotide sequence ID" value="NZ_CP090145.1"/>
</dbReference>
<accession>A0ABY4HNM8</accession>
<evidence type="ECO:0000313" key="3">
    <source>
        <dbReference type="Proteomes" id="UP000830454"/>
    </source>
</evidence>
<protein>
    <recommendedName>
        <fullName evidence="4">Bacteriocin-type signal sequence-containing protein</fullName>
    </recommendedName>
</protein>
<gene>
    <name evidence="2" type="ORF">LXD69_01380</name>
</gene>
<evidence type="ECO:0000256" key="1">
    <source>
        <dbReference type="SAM" id="MobiDB-lite"/>
    </source>
</evidence>
<dbReference type="EMBL" id="CP090145">
    <property type="protein sequence ID" value="UOX34178.1"/>
    <property type="molecule type" value="Genomic_DNA"/>
</dbReference>
<feature type="region of interest" description="Disordered" evidence="1">
    <location>
        <begin position="1"/>
        <end position="24"/>
    </location>
</feature>